<dbReference type="SUPFAM" id="SSF48317">
    <property type="entry name" value="Acid phosphatase/Vanadium-dependent haloperoxidase"/>
    <property type="match status" value="1"/>
</dbReference>
<proteinExistence type="predicted"/>
<keyword evidence="1" id="KW-0472">Membrane</keyword>
<dbReference type="CDD" id="cd03392">
    <property type="entry name" value="PAP2_like_2"/>
    <property type="match status" value="1"/>
</dbReference>
<feature type="transmembrane region" description="Helical" evidence="1">
    <location>
        <begin position="176"/>
        <end position="198"/>
    </location>
</feature>
<feature type="transmembrane region" description="Helical" evidence="1">
    <location>
        <begin position="147"/>
        <end position="169"/>
    </location>
</feature>
<keyword evidence="1" id="KW-0812">Transmembrane</keyword>
<dbReference type="EMBL" id="JAMRXG010000008">
    <property type="protein sequence ID" value="MCM6775766.1"/>
    <property type="molecule type" value="Genomic_DNA"/>
</dbReference>
<keyword evidence="1" id="KW-1133">Transmembrane helix</keyword>
<dbReference type="Proteomes" id="UP001139157">
    <property type="component" value="Unassembled WGS sequence"/>
</dbReference>
<evidence type="ECO:0000313" key="3">
    <source>
        <dbReference type="EMBL" id="MCM6775766.1"/>
    </source>
</evidence>
<feature type="transmembrane region" description="Helical" evidence="1">
    <location>
        <begin position="80"/>
        <end position="99"/>
    </location>
</feature>
<reference evidence="3" key="1">
    <citation type="submission" date="2022-06" db="EMBL/GenBank/DDBJ databases">
        <title>Novel species in genus nocardia.</title>
        <authorList>
            <person name="Li F."/>
        </authorList>
    </citation>
    <scope>NUCLEOTIDE SEQUENCE</scope>
    <source>
        <strain evidence="3">CDC141</strain>
    </source>
</reference>
<feature type="transmembrane region" description="Helical" evidence="1">
    <location>
        <begin position="106"/>
        <end position="127"/>
    </location>
</feature>
<protein>
    <submittedName>
        <fullName evidence="3">Phosphatase PAP2 family protein</fullName>
    </submittedName>
</protein>
<dbReference type="PANTHER" id="PTHR14969:SF13">
    <property type="entry name" value="AT30094P"/>
    <property type="match status" value="1"/>
</dbReference>
<evidence type="ECO:0000313" key="4">
    <source>
        <dbReference type="Proteomes" id="UP001139157"/>
    </source>
</evidence>
<feature type="transmembrane region" description="Helical" evidence="1">
    <location>
        <begin position="204"/>
        <end position="222"/>
    </location>
</feature>
<dbReference type="SMART" id="SM00014">
    <property type="entry name" value="acidPPc"/>
    <property type="match status" value="1"/>
</dbReference>
<evidence type="ECO:0000256" key="1">
    <source>
        <dbReference type="SAM" id="Phobius"/>
    </source>
</evidence>
<sequence>MLLPVVTLLSAAVVAVLVRRGTLPAVGAAVLVVLAAVVAELTDSVLDGDGTTRIDPAAMNWVLPRRDDWLTSVAKVITDMGSPTAMTALTLAACAWFAWRRDWPRLIFLAVTAAGSAVIGTTVKPLVGRQRPPVTDQLVVFTNQSFPSGHALGSTVVVGALTVLAALSLQRRAARLALSLVAIIFVVAVGLSRVYLGVHWLTDVLGGWAIGLLWLGICLTGYTRLRPTIPSEPQPA</sequence>
<dbReference type="Pfam" id="PF01569">
    <property type="entry name" value="PAP2"/>
    <property type="match status" value="1"/>
</dbReference>
<name>A0A9X2J0A9_9NOCA</name>
<dbReference type="RefSeq" id="WP_251914012.1">
    <property type="nucleotide sequence ID" value="NZ_JAMRXG010000008.1"/>
</dbReference>
<dbReference type="AlphaFoldDB" id="A0A9X2J0A9"/>
<accession>A0A9X2J0A9</accession>
<gene>
    <name evidence="3" type="ORF">NDR86_20010</name>
</gene>
<keyword evidence="4" id="KW-1185">Reference proteome</keyword>
<comment type="caution">
    <text evidence="3">The sequence shown here is derived from an EMBL/GenBank/DDBJ whole genome shotgun (WGS) entry which is preliminary data.</text>
</comment>
<evidence type="ECO:0000259" key="2">
    <source>
        <dbReference type="SMART" id="SM00014"/>
    </source>
</evidence>
<dbReference type="InterPro" id="IPR036938">
    <property type="entry name" value="PAP2/HPO_sf"/>
</dbReference>
<dbReference type="InterPro" id="IPR000326">
    <property type="entry name" value="PAP2/HPO"/>
</dbReference>
<feature type="domain" description="Phosphatidic acid phosphatase type 2/haloperoxidase" evidence="2">
    <location>
        <begin position="106"/>
        <end position="219"/>
    </location>
</feature>
<dbReference type="PANTHER" id="PTHR14969">
    <property type="entry name" value="SPHINGOSINE-1-PHOSPHATE PHOSPHOHYDROLASE"/>
    <property type="match status" value="1"/>
</dbReference>
<organism evidence="3 4">
    <name type="scientific">Nocardia pulmonis</name>
    <dbReference type="NCBI Taxonomy" id="2951408"/>
    <lineage>
        <taxon>Bacteria</taxon>
        <taxon>Bacillati</taxon>
        <taxon>Actinomycetota</taxon>
        <taxon>Actinomycetes</taxon>
        <taxon>Mycobacteriales</taxon>
        <taxon>Nocardiaceae</taxon>
        <taxon>Nocardia</taxon>
    </lineage>
</organism>
<dbReference type="Gene3D" id="1.20.144.10">
    <property type="entry name" value="Phosphatidic acid phosphatase type 2/haloperoxidase"/>
    <property type="match status" value="2"/>
</dbReference>